<dbReference type="Gene3D" id="3.50.30.30">
    <property type="match status" value="1"/>
</dbReference>
<evidence type="ECO:0000256" key="9">
    <source>
        <dbReference type="ARBA" id="ARBA00022837"/>
    </source>
</evidence>
<dbReference type="InterPro" id="IPR007365">
    <property type="entry name" value="TFR-like_dimer_dom"/>
</dbReference>
<dbReference type="SUPFAM" id="SSF52025">
    <property type="entry name" value="PA domain"/>
    <property type="match status" value="1"/>
</dbReference>
<dbReference type="Gene3D" id="1.20.930.40">
    <property type="entry name" value="Transferrin receptor-like, dimerisation domain"/>
    <property type="match status" value="1"/>
</dbReference>
<keyword evidence="8" id="KW-0862">Zinc</keyword>
<dbReference type="Pfam" id="PF04389">
    <property type="entry name" value="Peptidase_M28"/>
    <property type="match status" value="1"/>
</dbReference>
<keyword evidence="21" id="KW-1185">Reference proteome</keyword>
<keyword evidence="16" id="KW-0472">Membrane</keyword>
<evidence type="ECO:0000256" key="7">
    <source>
        <dbReference type="ARBA" id="ARBA00022801"/>
    </source>
</evidence>
<sequence>MIKLVIIGVVCGAAALTIGILIGHFGISKSGTSAPLWLEDVFYLLSFIFLRRSLTKVPHMATTAGDEETVQIMLKRWQDPETGLDKAWREEYWVYLSFPDKNNPNKVTVGDPTDTVLHTIREKEKPYTPDQSDPEVVQPYAAYSPPGHVKGKLVYANQGKPSDYSELNKTVDLRGTIAITKYGGAGRSAKAINAAPYGVVGVLVYTDPLDINDGLMSDASETYPHSWYMPPTGVERGSYNIDFGDLLTPHLAAKEETYRINATDITGIPPIPTQPIGFEDAYRLICDVKLDIYNYEEVKPSSNVMGFIRGSVEPDRYVIYGNHRDSWVHGAIDPSSGTSVMLEITRVLGKMVKQGTWRPRRSIIFGSWGAEEFGLIGSAEYTEQYFAALSERSVAYINVDIAVFGKKLHTAPVKAPGHEKSVYDNWLQYTNKTSTSHGLIPRMGYLTGAGSDYAPFSHYLGITSMDISYTYDKTKTNARIYPAYHTAYDTFDYASKYIDPGFVGHQAVARTAGNVLIRLADSLILPLNCADYAESLEEYLTTALNLYEEKLKTMKISMEPLKQAVTSFRAAVSNLQKVIQSPDLVRWINDQLMLLDRAFLNPLAFPDKYGFRHVIWASSSAGKRTFPGLADAYAKAESSGQASDWDKVHYHLSVLSQAILGAASTLTDDMQT</sequence>
<keyword evidence="9" id="KW-0106">Calcium</keyword>
<feature type="domain" description="Transferrin receptor-like dimerisation" evidence="18">
    <location>
        <begin position="556"/>
        <end position="666"/>
    </location>
</feature>
<dbReference type="CDD" id="cd02121">
    <property type="entry name" value="PA_GCPII_like"/>
    <property type="match status" value="1"/>
</dbReference>
<dbReference type="PANTHER" id="PTHR10404:SF50">
    <property type="entry name" value="AMINOPEPTIDASE NAALADL1"/>
    <property type="match status" value="1"/>
</dbReference>
<keyword evidence="10" id="KW-0482">Metalloprotease</keyword>
<dbReference type="GO" id="GO:0004180">
    <property type="term" value="F:carboxypeptidase activity"/>
    <property type="evidence" value="ECO:0007669"/>
    <property type="project" value="TreeGrafter"/>
</dbReference>
<keyword evidence="6" id="KW-0479">Metal-binding</keyword>
<dbReference type="InterPro" id="IPR046450">
    <property type="entry name" value="PA_dom_sf"/>
</dbReference>
<evidence type="ECO:0000256" key="8">
    <source>
        <dbReference type="ARBA" id="ARBA00022833"/>
    </source>
</evidence>
<evidence type="ECO:0000256" key="6">
    <source>
        <dbReference type="ARBA" id="ARBA00022723"/>
    </source>
</evidence>
<dbReference type="InterPro" id="IPR007484">
    <property type="entry name" value="Peptidase_M28"/>
</dbReference>
<evidence type="ECO:0000256" key="16">
    <source>
        <dbReference type="SAM" id="Phobius"/>
    </source>
</evidence>
<evidence type="ECO:0000256" key="4">
    <source>
        <dbReference type="ARBA" id="ARBA00022438"/>
    </source>
</evidence>
<dbReference type="CDD" id="cd08022">
    <property type="entry name" value="M28_PSMA_like"/>
    <property type="match status" value="1"/>
</dbReference>
<dbReference type="GO" id="GO:0008237">
    <property type="term" value="F:metallopeptidase activity"/>
    <property type="evidence" value="ECO:0007669"/>
    <property type="project" value="UniProtKB-KW"/>
</dbReference>
<name>A0A669B8I7_ORENI</name>
<dbReference type="Gene3D" id="3.40.630.10">
    <property type="entry name" value="Zn peptidases"/>
    <property type="match status" value="1"/>
</dbReference>
<keyword evidence="11" id="KW-1015">Disulfide bond</keyword>
<keyword evidence="4" id="KW-0031">Aminopeptidase</keyword>
<reference evidence="20" key="3">
    <citation type="submission" date="2025-09" db="UniProtKB">
        <authorList>
            <consortium name="Ensembl"/>
        </authorList>
    </citation>
    <scope>IDENTIFICATION</scope>
</reference>
<keyword evidence="16" id="KW-0812">Transmembrane</keyword>
<proteinExistence type="inferred from homology"/>
<keyword evidence="12" id="KW-0325">Glycoprotein</keyword>
<feature type="domain" description="Peptidase M28" evidence="19">
    <location>
        <begin position="303"/>
        <end position="495"/>
    </location>
</feature>
<evidence type="ECO:0000259" key="17">
    <source>
        <dbReference type="Pfam" id="PF02225"/>
    </source>
</evidence>
<protein>
    <recommendedName>
        <fullName evidence="14">Aminopeptidase NAALADL1</fullName>
    </recommendedName>
    <alternativeName>
        <fullName evidence="15">N-acetylated-alpha-linked acidic dipeptidase-like protein</fullName>
    </alternativeName>
</protein>
<dbReference type="GO" id="GO:0006508">
    <property type="term" value="P:proteolysis"/>
    <property type="evidence" value="ECO:0007669"/>
    <property type="project" value="UniProtKB-KW"/>
</dbReference>
<dbReference type="SUPFAM" id="SSF47672">
    <property type="entry name" value="Transferrin receptor-like dimerisation domain"/>
    <property type="match status" value="1"/>
</dbReference>
<evidence type="ECO:0000256" key="10">
    <source>
        <dbReference type="ARBA" id="ARBA00023049"/>
    </source>
</evidence>
<evidence type="ECO:0000256" key="5">
    <source>
        <dbReference type="ARBA" id="ARBA00022670"/>
    </source>
</evidence>
<dbReference type="SUPFAM" id="SSF53187">
    <property type="entry name" value="Zn-dependent exopeptidases"/>
    <property type="match status" value="1"/>
</dbReference>
<evidence type="ECO:0000256" key="1">
    <source>
        <dbReference type="ARBA" id="ARBA00001947"/>
    </source>
</evidence>
<dbReference type="AlphaFoldDB" id="A0A669B8I7"/>
<accession>A0A669B8I7</accession>
<dbReference type="InterPro" id="IPR039373">
    <property type="entry name" value="Peptidase_M28B"/>
</dbReference>
<evidence type="ECO:0000256" key="15">
    <source>
        <dbReference type="ARBA" id="ARBA00081462"/>
    </source>
</evidence>
<dbReference type="Pfam" id="PF04253">
    <property type="entry name" value="TFR_dimer"/>
    <property type="match status" value="1"/>
</dbReference>
<dbReference type="Ensembl" id="ENSONIT00000051233.1">
    <property type="protein sequence ID" value="ENSONIP00000030805.1"/>
    <property type="gene ID" value="ENSONIG00000016966.2"/>
</dbReference>
<comment type="function">
    <text evidence="13">Aminopeptidase with broad substrate specificity. Has lower activity with substrates that have Asp or Glu in the P2' position, or Pro in the P3' position. Lacks activity with substrates that have both Pro in the P3' position and Asp or Glu in the P2' position. Lacks carboxypeptidase activity. Lacks dipeptidyl-peptidase IV type activity.</text>
</comment>
<keyword evidence="5" id="KW-0645">Protease</keyword>
<evidence type="ECO:0000256" key="3">
    <source>
        <dbReference type="ARBA" id="ARBA00005634"/>
    </source>
</evidence>
<dbReference type="Proteomes" id="UP000005207">
    <property type="component" value="Linkage group LG12"/>
</dbReference>
<gene>
    <name evidence="20" type="primary">naaladl1</name>
</gene>
<evidence type="ECO:0000313" key="21">
    <source>
        <dbReference type="Proteomes" id="UP000005207"/>
    </source>
</evidence>
<feature type="domain" description="PA" evidence="17">
    <location>
        <begin position="149"/>
        <end position="238"/>
    </location>
</feature>
<comment type="subcellular location">
    <subcellularLocation>
        <location evidence="2">Apical cell membrane</location>
        <topology evidence="2">Single-pass type II membrane protein</topology>
    </subcellularLocation>
</comment>
<keyword evidence="7" id="KW-0378">Hydrolase</keyword>
<reference evidence="20" key="2">
    <citation type="submission" date="2025-08" db="UniProtKB">
        <authorList>
            <consortium name="Ensembl"/>
        </authorList>
    </citation>
    <scope>IDENTIFICATION</scope>
</reference>
<dbReference type="GO" id="GO:0046872">
    <property type="term" value="F:metal ion binding"/>
    <property type="evidence" value="ECO:0007669"/>
    <property type="project" value="UniProtKB-KW"/>
</dbReference>
<comment type="similarity">
    <text evidence="3">Belongs to the peptidase M28 family. M28B subfamily.</text>
</comment>
<dbReference type="GO" id="GO:0004177">
    <property type="term" value="F:aminopeptidase activity"/>
    <property type="evidence" value="ECO:0007669"/>
    <property type="project" value="UniProtKB-KW"/>
</dbReference>
<evidence type="ECO:0000256" key="14">
    <source>
        <dbReference type="ARBA" id="ARBA00068168"/>
    </source>
</evidence>
<dbReference type="FunFam" id="3.40.630.10:FF:000101">
    <property type="entry name" value="N-acetylated alpha-linked acidic dipeptidase like 1"/>
    <property type="match status" value="1"/>
</dbReference>
<dbReference type="InterPro" id="IPR036757">
    <property type="entry name" value="TFR-like_dimer_dom_sf"/>
</dbReference>
<organism evidence="20 21">
    <name type="scientific">Oreochromis niloticus</name>
    <name type="common">Nile tilapia</name>
    <name type="synonym">Tilapia nilotica</name>
    <dbReference type="NCBI Taxonomy" id="8128"/>
    <lineage>
        <taxon>Eukaryota</taxon>
        <taxon>Metazoa</taxon>
        <taxon>Chordata</taxon>
        <taxon>Craniata</taxon>
        <taxon>Vertebrata</taxon>
        <taxon>Euteleostomi</taxon>
        <taxon>Actinopterygii</taxon>
        <taxon>Neopterygii</taxon>
        <taxon>Teleostei</taxon>
        <taxon>Neoteleostei</taxon>
        <taxon>Acanthomorphata</taxon>
        <taxon>Ovalentaria</taxon>
        <taxon>Cichlomorphae</taxon>
        <taxon>Cichliformes</taxon>
        <taxon>Cichlidae</taxon>
        <taxon>African cichlids</taxon>
        <taxon>Pseudocrenilabrinae</taxon>
        <taxon>Oreochromini</taxon>
        <taxon>Oreochromis</taxon>
    </lineage>
</organism>
<dbReference type="GO" id="GO:0016324">
    <property type="term" value="C:apical plasma membrane"/>
    <property type="evidence" value="ECO:0007669"/>
    <property type="project" value="UniProtKB-SubCell"/>
</dbReference>
<dbReference type="GeneTree" id="ENSGT01030000234598"/>
<dbReference type="PANTHER" id="PTHR10404">
    <property type="entry name" value="N-ACETYLATED-ALPHA-LINKED ACIDIC DIPEPTIDASE"/>
    <property type="match status" value="1"/>
</dbReference>
<dbReference type="FunFam" id="1.20.930.40:FF:000001">
    <property type="entry name" value="N-acetylated-alpha-linked acidic dipeptidase 2"/>
    <property type="match status" value="1"/>
</dbReference>
<evidence type="ECO:0000313" key="20">
    <source>
        <dbReference type="Ensembl" id="ENSONIP00000030805.1"/>
    </source>
</evidence>
<comment type="cofactor">
    <cofactor evidence="1">
        <name>Zn(2+)</name>
        <dbReference type="ChEBI" id="CHEBI:29105"/>
    </cofactor>
</comment>
<evidence type="ECO:0000256" key="11">
    <source>
        <dbReference type="ARBA" id="ARBA00023157"/>
    </source>
</evidence>
<evidence type="ECO:0000256" key="12">
    <source>
        <dbReference type="ARBA" id="ARBA00023180"/>
    </source>
</evidence>
<feature type="transmembrane region" description="Helical" evidence="16">
    <location>
        <begin position="5"/>
        <end position="27"/>
    </location>
</feature>
<evidence type="ECO:0000256" key="13">
    <source>
        <dbReference type="ARBA" id="ARBA00059290"/>
    </source>
</evidence>
<reference evidence="21" key="1">
    <citation type="submission" date="2012-01" db="EMBL/GenBank/DDBJ databases">
        <title>The Genome Sequence of Oreochromis niloticus (Nile Tilapia).</title>
        <authorList>
            <consortium name="Broad Institute Genome Assembly Team"/>
            <consortium name="Broad Institute Sequencing Platform"/>
            <person name="Di Palma F."/>
            <person name="Johnson J."/>
            <person name="Lander E.S."/>
            <person name="Lindblad-Toh K."/>
        </authorList>
    </citation>
    <scope>NUCLEOTIDE SEQUENCE [LARGE SCALE GENOMIC DNA]</scope>
</reference>
<dbReference type="InterPro" id="IPR003137">
    <property type="entry name" value="PA_domain"/>
</dbReference>
<evidence type="ECO:0000256" key="2">
    <source>
        <dbReference type="ARBA" id="ARBA00004655"/>
    </source>
</evidence>
<dbReference type="Pfam" id="PF02225">
    <property type="entry name" value="PA"/>
    <property type="match status" value="1"/>
</dbReference>
<keyword evidence="16" id="KW-1133">Transmembrane helix</keyword>
<evidence type="ECO:0000259" key="18">
    <source>
        <dbReference type="Pfam" id="PF04253"/>
    </source>
</evidence>
<evidence type="ECO:0000259" key="19">
    <source>
        <dbReference type="Pfam" id="PF04389"/>
    </source>
</evidence>